<evidence type="ECO:0000256" key="1">
    <source>
        <dbReference type="SAM" id="Phobius"/>
    </source>
</evidence>
<evidence type="ECO:0000313" key="3">
    <source>
        <dbReference type="Proteomes" id="UP000228921"/>
    </source>
</evidence>
<sequence length="134" mass="14602">MPRWIGLVIGALSLFNGLGALHVLTALPTLRELPIGMPLVVLLGVPLAWCAVFAVLGIGLLLKRRLAARLFAPLLTAYALSRLGMAFFAQSDYDQGRLGAQIVLTALWIGAAWWYARWSAHRIANKETSHAADR</sequence>
<protein>
    <recommendedName>
        <fullName evidence="4">DUF2569 domain-containing protein</fullName>
    </recommendedName>
</protein>
<keyword evidence="1" id="KW-0472">Membrane</keyword>
<reference evidence="2 3" key="1">
    <citation type="submission" date="2017-11" db="EMBL/GenBank/DDBJ databases">
        <title>Evolution of Phototrophy in the Chloroflexi Phylum Driven by Horizontal Gene Transfer.</title>
        <authorList>
            <person name="Ward L.M."/>
            <person name="Hemp J."/>
            <person name="Shih P.M."/>
            <person name="Mcglynn S.E."/>
            <person name="Fischer W."/>
        </authorList>
    </citation>
    <scope>NUCLEOTIDE SEQUENCE [LARGE SCALE GENOMIC DNA]</scope>
    <source>
        <strain evidence="2">CP2_2F</strain>
    </source>
</reference>
<keyword evidence="1" id="KW-1133">Transmembrane helix</keyword>
<dbReference type="AlphaFoldDB" id="A0A2M8P3M5"/>
<keyword evidence="1" id="KW-0812">Transmembrane</keyword>
<proteinExistence type="predicted"/>
<dbReference type="Proteomes" id="UP000228921">
    <property type="component" value="Unassembled WGS sequence"/>
</dbReference>
<dbReference type="EMBL" id="PGTK01000001">
    <property type="protein sequence ID" value="PJF32150.1"/>
    <property type="molecule type" value="Genomic_DNA"/>
</dbReference>
<name>A0A2M8P3M5_9CHLR</name>
<evidence type="ECO:0000313" key="2">
    <source>
        <dbReference type="EMBL" id="PJF32150.1"/>
    </source>
</evidence>
<feature type="transmembrane region" description="Helical" evidence="1">
    <location>
        <begin position="70"/>
        <end position="90"/>
    </location>
</feature>
<evidence type="ECO:0008006" key="4">
    <source>
        <dbReference type="Google" id="ProtNLM"/>
    </source>
</evidence>
<organism evidence="2 3">
    <name type="scientific">Candidatus Thermofonsia Clade 1 bacterium</name>
    <dbReference type="NCBI Taxonomy" id="2364210"/>
    <lineage>
        <taxon>Bacteria</taxon>
        <taxon>Bacillati</taxon>
        <taxon>Chloroflexota</taxon>
        <taxon>Candidatus Thermofontia</taxon>
        <taxon>Candidatus Thermofonsia Clade 1</taxon>
    </lineage>
</organism>
<comment type="caution">
    <text evidence="2">The sequence shown here is derived from an EMBL/GenBank/DDBJ whole genome shotgun (WGS) entry which is preliminary data.</text>
</comment>
<gene>
    <name evidence="2" type="ORF">CUN51_00535</name>
</gene>
<feature type="transmembrane region" description="Helical" evidence="1">
    <location>
        <begin position="35"/>
        <end position="58"/>
    </location>
</feature>
<accession>A0A2M8P3M5</accession>
<feature type="transmembrane region" description="Helical" evidence="1">
    <location>
        <begin position="96"/>
        <end position="116"/>
    </location>
</feature>